<dbReference type="AlphaFoldDB" id="A0AAI9DCZ1"/>
<dbReference type="InterPro" id="IPR010905">
    <property type="entry name" value="Glyco_hydro_88"/>
</dbReference>
<sequence>MSDYPFIHHLPAPLTQEEIADELSLLCKKLKQNMGKFAEQFPSACAQNNQYRIKGNDDWTNGFWTGMQAIAYEFTLDDDFLNGVRRNIVSFEQRLTNHFILDHHDIGFLYSLSAGAYKEIMGNSDVDAMIVAAADVLLARFHQDAGFIQAWGKMNEEQEYRLIIDSLINLPLLFTASQISGDDKYQQAAKRHFNHVVQNIFRDNYSSHHTYYFDPETKLPSHGRTFQGFSDSSCWARGQAWAILGLPLNWRIGSIWPDGSLYECICDYFFAHLPEDAIPYWDLSFTAADQQSRDTSALVIVICGLLEAQRFFPHKNYTVLASQLLNAVKQFASASHDKDCEGLLKHGVYAYSHNKGINECNLWGDYYYMEALYRLYNPSWKGYW</sequence>
<dbReference type="InterPro" id="IPR008928">
    <property type="entry name" value="6-hairpin_glycosidase_sf"/>
</dbReference>
<comment type="similarity">
    <text evidence="2">Belongs to the glycosyl hydrolase 88 family.</text>
</comment>
<organism evidence="5">
    <name type="scientific">Providencia stuartii</name>
    <dbReference type="NCBI Taxonomy" id="588"/>
    <lineage>
        <taxon>Bacteria</taxon>
        <taxon>Pseudomonadati</taxon>
        <taxon>Pseudomonadota</taxon>
        <taxon>Gammaproteobacteria</taxon>
        <taxon>Enterobacterales</taxon>
        <taxon>Morganellaceae</taxon>
        <taxon>Providencia</taxon>
    </lineage>
</organism>
<feature type="active site" description="Proton donor" evidence="3">
    <location>
        <position position="165"/>
    </location>
</feature>
<dbReference type="SUPFAM" id="SSF48208">
    <property type="entry name" value="Six-hairpin glycosidases"/>
    <property type="match status" value="1"/>
</dbReference>
<dbReference type="InterPro" id="IPR012341">
    <property type="entry name" value="6hp_glycosidase-like_sf"/>
</dbReference>
<dbReference type="PANTHER" id="PTHR36845:SF1">
    <property type="entry name" value="HYDROLASE, PUTATIVE (AFU_ORTHOLOGUE AFUA_7G05090)-RELATED"/>
    <property type="match status" value="1"/>
</dbReference>
<evidence type="ECO:0000256" key="4">
    <source>
        <dbReference type="PIRSR" id="PIRSR610905-2"/>
    </source>
</evidence>
<dbReference type="Gene3D" id="1.50.10.10">
    <property type="match status" value="1"/>
</dbReference>
<comment type="caution">
    <text evidence="5">The sequence shown here is derived from an EMBL/GenBank/DDBJ whole genome shotgun (WGS) entry which is preliminary data.</text>
</comment>
<proteinExistence type="inferred from homology"/>
<name>A0AAI9DCZ1_PROST</name>
<dbReference type="EMBL" id="ABMABF030000007">
    <property type="protein sequence ID" value="EMJ5134686.1"/>
    <property type="molecule type" value="Genomic_DNA"/>
</dbReference>
<dbReference type="GO" id="GO:0000272">
    <property type="term" value="P:polysaccharide catabolic process"/>
    <property type="evidence" value="ECO:0007669"/>
    <property type="project" value="TreeGrafter"/>
</dbReference>
<keyword evidence="1 5" id="KW-0378">Hydrolase</keyword>
<evidence type="ECO:0000256" key="2">
    <source>
        <dbReference type="ARBA" id="ARBA00038358"/>
    </source>
</evidence>
<gene>
    <name evidence="5" type="ORF">RG298_002426</name>
</gene>
<dbReference type="PANTHER" id="PTHR36845">
    <property type="entry name" value="HYDROLASE, PUTATIVE (AFU_ORTHOLOGUE AFUA_7G05090)-RELATED"/>
    <property type="match status" value="1"/>
</dbReference>
<reference evidence="5" key="1">
    <citation type="submission" date="2024-02" db="EMBL/GenBank/DDBJ databases">
        <authorList>
            <consortium name="Clinical and Environmental Microbiology Branch: Whole genome sequencing antimicrobial resistance pathogens in the healthcare setting"/>
        </authorList>
    </citation>
    <scope>NUCLEOTIDE SEQUENCE</scope>
    <source>
        <strain evidence="5">2021GO-0154</strain>
    </source>
</reference>
<feature type="binding site" evidence="4">
    <location>
        <position position="225"/>
    </location>
    <ligand>
        <name>substrate</name>
    </ligand>
</feature>
<feature type="binding site" evidence="4">
    <location>
        <position position="237"/>
    </location>
    <ligand>
        <name>substrate</name>
    </ligand>
</feature>
<accession>A0AAI9DCZ1</accession>
<feature type="binding site" evidence="4">
    <location>
        <position position="223"/>
    </location>
    <ligand>
        <name>substrate</name>
    </ligand>
</feature>
<feature type="binding site" evidence="4">
    <location>
        <position position="105"/>
    </location>
    <ligand>
        <name>substrate</name>
    </ligand>
</feature>
<evidence type="ECO:0000313" key="5">
    <source>
        <dbReference type="EMBL" id="EMJ5134686.1"/>
    </source>
</evidence>
<dbReference type="InterPro" id="IPR052369">
    <property type="entry name" value="UG_Glycosaminoglycan_Hydrolase"/>
</dbReference>
<feature type="active site" description="Nucleophile" evidence="3">
    <location>
        <position position="105"/>
    </location>
</feature>
<evidence type="ECO:0000256" key="1">
    <source>
        <dbReference type="ARBA" id="ARBA00022801"/>
    </source>
</evidence>
<dbReference type="GO" id="GO:0052757">
    <property type="term" value="F:chondroitin hydrolase activity"/>
    <property type="evidence" value="ECO:0007669"/>
    <property type="project" value="TreeGrafter"/>
</dbReference>
<protein>
    <submittedName>
        <fullName evidence="5">Glycoside hydrolase family 88 protein</fullName>
    </submittedName>
</protein>
<feature type="binding site" evidence="4">
    <location>
        <position position="241"/>
    </location>
    <ligand>
        <name>substrate</name>
    </ligand>
</feature>
<feature type="binding site" evidence="4">
    <location>
        <position position="165"/>
    </location>
    <ligand>
        <name>substrate</name>
    </ligand>
</feature>
<dbReference type="Pfam" id="PF07470">
    <property type="entry name" value="Glyco_hydro_88"/>
    <property type="match status" value="1"/>
</dbReference>
<evidence type="ECO:0000256" key="3">
    <source>
        <dbReference type="PIRSR" id="PIRSR610905-1"/>
    </source>
</evidence>